<reference evidence="2 3" key="1">
    <citation type="submission" date="2023-12" db="EMBL/GenBank/DDBJ databases">
        <title>Micromonospora sp. nov., isolated from Atacama Desert.</title>
        <authorList>
            <person name="Carro L."/>
            <person name="Golinska P."/>
            <person name="Klenk H.-P."/>
            <person name="Goodfellow M."/>
        </authorList>
    </citation>
    <scope>NUCLEOTIDE SEQUENCE [LARGE SCALE GENOMIC DNA]</scope>
    <source>
        <strain evidence="2 3">4G53</strain>
    </source>
</reference>
<dbReference type="RefSeq" id="WP_322443959.1">
    <property type="nucleotide sequence ID" value="NZ_JAXOTQ010000078.1"/>
</dbReference>
<sequence length="168" mass="17759">MIGNQGRSDIPSSCFDEKKPLAIDFSVPILQISHVKSKPPGSVVPKVAKSDTKVLIGPSLLASDQLIIIALLTDGRPVFPPPSNPLVDVPAIDSKELSRKQARFEKVLKMAALAAAIVAIFLPISVGLRLGLALIIMLPGAFLVVLSTFATSVSKRVIGRSIVSSADR</sequence>
<comment type="caution">
    <text evidence="2">The sequence shown here is derived from an EMBL/GenBank/DDBJ whole genome shotgun (WGS) entry which is preliminary data.</text>
</comment>
<keyword evidence="3" id="KW-1185">Reference proteome</keyword>
<dbReference type="EMBL" id="JAXOTQ010000078">
    <property type="protein sequence ID" value="MDZ5494495.1"/>
    <property type="molecule type" value="Genomic_DNA"/>
</dbReference>
<gene>
    <name evidence="2" type="ORF">U2F25_34490</name>
</gene>
<dbReference type="Proteomes" id="UP001290101">
    <property type="component" value="Unassembled WGS sequence"/>
</dbReference>
<evidence type="ECO:0000313" key="3">
    <source>
        <dbReference type="Proteomes" id="UP001290101"/>
    </source>
</evidence>
<evidence type="ECO:0000256" key="1">
    <source>
        <dbReference type="SAM" id="Phobius"/>
    </source>
</evidence>
<feature type="transmembrane region" description="Helical" evidence="1">
    <location>
        <begin position="107"/>
        <end position="124"/>
    </location>
</feature>
<feature type="transmembrane region" description="Helical" evidence="1">
    <location>
        <begin position="130"/>
        <end position="150"/>
    </location>
</feature>
<name>A0ABU5JPE9_9ACTN</name>
<protein>
    <submittedName>
        <fullName evidence="2">Uncharacterized protein</fullName>
    </submittedName>
</protein>
<organism evidence="2 3">
    <name type="scientific">Micromonospora sicca</name>
    <dbReference type="NCBI Taxonomy" id="2202420"/>
    <lineage>
        <taxon>Bacteria</taxon>
        <taxon>Bacillati</taxon>
        <taxon>Actinomycetota</taxon>
        <taxon>Actinomycetes</taxon>
        <taxon>Micromonosporales</taxon>
        <taxon>Micromonosporaceae</taxon>
        <taxon>Micromonospora</taxon>
    </lineage>
</organism>
<proteinExistence type="predicted"/>
<keyword evidence="1" id="KW-0812">Transmembrane</keyword>
<keyword evidence="1" id="KW-0472">Membrane</keyword>
<keyword evidence="1" id="KW-1133">Transmembrane helix</keyword>
<evidence type="ECO:0000313" key="2">
    <source>
        <dbReference type="EMBL" id="MDZ5494495.1"/>
    </source>
</evidence>
<accession>A0ABU5JPE9</accession>